<keyword evidence="3" id="KW-1185">Reference proteome</keyword>
<feature type="region of interest" description="Disordered" evidence="1">
    <location>
        <begin position="23"/>
        <end position="54"/>
    </location>
</feature>
<sequence>SSPLRGTTQLLLINLEQIRPQKLTPHLHYGSSHTLEQDPKMATRKPGPPSSNPHLRLQITNIRETVHSQIRDGSSNQKLHTTVLLIEILEHRSAKGETNTHLSHRSDAPLLRR</sequence>
<feature type="non-terminal residue" evidence="2">
    <location>
        <position position="113"/>
    </location>
</feature>
<organism evidence="2 3">
    <name type="scientific">Ceratodon purpureus</name>
    <name type="common">Fire moss</name>
    <name type="synonym">Dicranum purpureum</name>
    <dbReference type="NCBI Taxonomy" id="3225"/>
    <lineage>
        <taxon>Eukaryota</taxon>
        <taxon>Viridiplantae</taxon>
        <taxon>Streptophyta</taxon>
        <taxon>Embryophyta</taxon>
        <taxon>Bryophyta</taxon>
        <taxon>Bryophytina</taxon>
        <taxon>Bryopsida</taxon>
        <taxon>Dicranidae</taxon>
        <taxon>Pseudoditrichales</taxon>
        <taxon>Ditrichaceae</taxon>
        <taxon>Ceratodon</taxon>
    </lineage>
</organism>
<evidence type="ECO:0000313" key="2">
    <source>
        <dbReference type="EMBL" id="KAG0557246.1"/>
    </source>
</evidence>
<name>A0A8T0GCW0_CERPU</name>
<protein>
    <submittedName>
        <fullName evidence="2">Uncharacterized protein</fullName>
    </submittedName>
</protein>
<reference evidence="2 3" key="1">
    <citation type="submission" date="2020-06" db="EMBL/GenBank/DDBJ databases">
        <title>WGS assembly of Ceratodon purpureus strain R40.</title>
        <authorList>
            <person name="Carey S.B."/>
            <person name="Jenkins J."/>
            <person name="Shu S."/>
            <person name="Lovell J.T."/>
            <person name="Sreedasyam A."/>
            <person name="Maumus F."/>
            <person name="Tiley G.P."/>
            <person name="Fernandez-Pozo N."/>
            <person name="Barry K."/>
            <person name="Chen C."/>
            <person name="Wang M."/>
            <person name="Lipzen A."/>
            <person name="Daum C."/>
            <person name="Saski C.A."/>
            <person name="Payton A.C."/>
            <person name="Mcbreen J.C."/>
            <person name="Conrad R.E."/>
            <person name="Kollar L.M."/>
            <person name="Olsson S."/>
            <person name="Huttunen S."/>
            <person name="Landis J.B."/>
            <person name="Wickett N.J."/>
            <person name="Johnson M.G."/>
            <person name="Rensing S.A."/>
            <person name="Grimwood J."/>
            <person name="Schmutz J."/>
            <person name="Mcdaniel S.F."/>
        </authorList>
    </citation>
    <scope>NUCLEOTIDE SEQUENCE [LARGE SCALE GENOMIC DNA]</scope>
    <source>
        <strain evidence="2 3">R40</strain>
    </source>
</reference>
<dbReference type="Proteomes" id="UP000822688">
    <property type="component" value="Chromosome 11"/>
</dbReference>
<evidence type="ECO:0000313" key="3">
    <source>
        <dbReference type="Proteomes" id="UP000822688"/>
    </source>
</evidence>
<accession>A0A8T0GCW0</accession>
<comment type="caution">
    <text evidence="2">The sequence shown here is derived from an EMBL/GenBank/DDBJ whole genome shotgun (WGS) entry which is preliminary data.</text>
</comment>
<evidence type="ECO:0000256" key="1">
    <source>
        <dbReference type="SAM" id="MobiDB-lite"/>
    </source>
</evidence>
<dbReference type="AlphaFoldDB" id="A0A8T0GCW0"/>
<proteinExistence type="predicted"/>
<dbReference type="EMBL" id="CM026432">
    <property type="protein sequence ID" value="KAG0557246.1"/>
    <property type="molecule type" value="Genomic_DNA"/>
</dbReference>
<gene>
    <name evidence="2" type="ORF">KC19_11G113300</name>
</gene>
<feature type="non-terminal residue" evidence="2">
    <location>
        <position position="1"/>
    </location>
</feature>
<feature type="region of interest" description="Disordered" evidence="1">
    <location>
        <begin position="93"/>
        <end position="113"/>
    </location>
</feature>